<comment type="caution">
    <text evidence="9">The sequence shown here is derived from an EMBL/GenBank/DDBJ whole genome shotgun (WGS) entry which is preliminary data.</text>
</comment>
<gene>
    <name evidence="9" type="ORF">IV64_GL001254</name>
</gene>
<evidence type="ECO:0000256" key="2">
    <source>
        <dbReference type="ARBA" id="ARBA00006247"/>
    </source>
</evidence>
<evidence type="ECO:0000256" key="6">
    <source>
        <dbReference type="ARBA" id="ARBA00022833"/>
    </source>
</evidence>
<name>A0A0R2M164_9LACO</name>
<dbReference type="GO" id="GO:0008270">
    <property type="term" value="F:zinc ion binding"/>
    <property type="evidence" value="ECO:0007669"/>
    <property type="project" value="InterPro"/>
</dbReference>
<dbReference type="PANTHER" id="PTHR43808:SF31">
    <property type="entry name" value="N-ACETYL-L-CITRULLINE DEACETYLASE"/>
    <property type="match status" value="1"/>
</dbReference>
<dbReference type="RefSeq" id="WP_057707543.1">
    <property type="nucleotide sequence ID" value="NZ_JQCL01000098.1"/>
</dbReference>
<keyword evidence="7" id="KW-0224">Dipeptidase</keyword>
<dbReference type="Gene3D" id="3.30.70.360">
    <property type="match status" value="2"/>
</dbReference>
<evidence type="ECO:0000256" key="1">
    <source>
        <dbReference type="ARBA" id="ARBA00001947"/>
    </source>
</evidence>
<comment type="similarity">
    <text evidence="2">Belongs to the peptidase M20A family.</text>
</comment>
<evidence type="ECO:0000256" key="5">
    <source>
        <dbReference type="ARBA" id="ARBA00022801"/>
    </source>
</evidence>
<dbReference type="Gene3D" id="3.40.630.10">
    <property type="entry name" value="Zn peptidases"/>
    <property type="match status" value="2"/>
</dbReference>
<evidence type="ECO:0000256" key="4">
    <source>
        <dbReference type="ARBA" id="ARBA00022723"/>
    </source>
</evidence>
<evidence type="ECO:0000256" key="7">
    <source>
        <dbReference type="ARBA" id="ARBA00022997"/>
    </source>
</evidence>
<dbReference type="GO" id="GO:0016805">
    <property type="term" value="F:dipeptidase activity"/>
    <property type="evidence" value="ECO:0007669"/>
    <property type="project" value="UniProtKB-KW"/>
</dbReference>
<keyword evidence="10" id="KW-1185">Reference proteome</keyword>
<evidence type="ECO:0000256" key="3">
    <source>
        <dbReference type="ARBA" id="ARBA00022670"/>
    </source>
</evidence>
<dbReference type="InterPro" id="IPR036264">
    <property type="entry name" value="Bact_exopeptidase_dim_dom"/>
</dbReference>
<evidence type="ECO:0000313" key="10">
    <source>
        <dbReference type="Proteomes" id="UP000051783"/>
    </source>
</evidence>
<reference evidence="9 10" key="1">
    <citation type="journal article" date="2015" name="Genome Announc.">
        <title>Expanding the biotechnology potential of lactobacilli through comparative genomics of 213 strains and associated genera.</title>
        <authorList>
            <person name="Sun Z."/>
            <person name="Harris H.M."/>
            <person name="McCann A."/>
            <person name="Guo C."/>
            <person name="Argimon S."/>
            <person name="Zhang W."/>
            <person name="Yang X."/>
            <person name="Jeffery I.B."/>
            <person name="Cooney J.C."/>
            <person name="Kagawa T.F."/>
            <person name="Liu W."/>
            <person name="Song Y."/>
            <person name="Salvetti E."/>
            <person name="Wrobel A."/>
            <person name="Rasinkangas P."/>
            <person name="Parkhill J."/>
            <person name="Rea M.C."/>
            <person name="O'Sullivan O."/>
            <person name="Ritari J."/>
            <person name="Douillard F.P."/>
            <person name="Paul Ross R."/>
            <person name="Yang R."/>
            <person name="Briner A.E."/>
            <person name="Felis G.E."/>
            <person name="de Vos W.M."/>
            <person name="Barrangou R."/>
            <person name="Klaenhammer T.R."/>
            <person name="Caufield P.W."/>
            <person name="Cui Y."/>
            <person name="Zhang H."/>
            <person name="O'Toole P.W."/>
        </authorList>
    </citation>
    <scope>NUCLEOTIDE SEQUENCE [LARGE SCALE GENOMIC DNA]</scope>
    <source>
        <strain evidence="9 10">LMG 26013</strain>
    </source>
</reference>
<dbReference type="STRING" id="942150.IV64_GL001254"/>
<dbReference type="NCBIfam" id="TIGR01887">
    <property type="entry name" value="dipeptidaselike"/>
    <property type="match status" value="1"/>
</dbReference>
<dbReference type="OrthoDB" id="9761532at2"/>
<dbReference type="GO" id="GO:0006508">
    <property type="term" value="P:proteolysis"/>
    <property type="evidence" value="ECO:0007669"/>
    <property type="project" value="UniProtKB-KW"/>
</dbReference>
<dbReference type="SUPFAM" id="SSF55031">
    <property type="entry name" value="Bacterial exopeptidase dimerisation domain"/>
    <property type="match status" value="1"/>
</dbReference>
<accession>A0A0R2M164</accession>
<dbReference type="InterPro" id="IPR050072">
    <property type="entry name" value="Peptidase_M20A"/>
</dbReference>
<dbReference type="SUPFAM" id="SSF53187">
    <property type="entry name" value="Zn-dependent exopeptidases"/>
    <property type="match status" value="1"/>
</dbReference>
<dbReference type="AlphaFoldDB" id="A0A0R2M164"/>
<comment type="cofactor">
    <cofactor evidence="1">
        <name>Zn(2+)</name>
        <dbReference type="ChEBI" id="CHEBI:29105"/>
    </cofactor>
</comment>
<protein>
    <recommendedName>
        <fullName evidence="11">Dipeptidase</fullName>
    </recommendedName>
</protein>
<dbReference type="Pfam" id="PF01546">
    <property type="entry name" value="Peptidase_M20"/>
    <property type="match status" value="1"/>
</dbReference>
<dbReference type="PATRIC" id="fig|942150.3.peg.1291"/>
<evidence type="ECO:0000256" key="8">
    <source>
        <dbReference type="ARBA" id="ARBA00023049"/>
    </source>
</evidence>
<dbReference type="EMBL" id="JQCL01000098">
    <property type="protein sequence ID" value="KRO07800.1"/>
    <property type="molecule type" value="Genomic_DNA"/>
</dbReference>
<dbReference type="GO" id="GO:0008777">
    <property type="term" value="F:acetylornithine deacetylase activity"/>
    <property type="evidence" value="ECO:0007669"/>
    <property type="project" value="TreeGrafter"/>
</dbReference>
<sequence length="436" mass="47711">MQALRPEFEQLFNSHADDFLADLNGLLRIPSVNSHATFEAPFGIGPQRAVAYMLDLAKKMGFRTGLAGNCVGWAEAGPADAPEYFGVLGHVDVVDVENDWHYPPYQLTQVGNMMYGRGILDNKGPLLSTLIALYLIKLRGTTLKKRVRIMFGSDEEGGSRDLPHYLAEQPAPVVGITPDCKFPIVYGERGLLDVTLKLKPNDGSLDQITSISGPFDRSYLPAAATVTLADGTVQQFNGKKAPSNAPDLADNVVPQAASFLAKLSGQTGQFFDWLATKIGHQYDGHNLGIDFEDAASGKLQLSLYAVAKSDVALTANFSMRYPISVSEDQLMDQLCSVLPSDAELIINRRFPSTVKDQNQPFIKRFSAIYQQDTGLDGTPVTTTGVTYARGMPNTVAFGPSFPGQKGIAHKGDEWIQYSDWQMMTEIYYDCFLAELS</sequence>
<keyword evidence="4" id="KW-0479">Metal-binding</keyword>
<evidence type="ECO:0000313" key="9">
    <source>
        <dbReference type="EMBL" id="KRO07800.1"/>
    </source>
</evidence>
<keyword evidence="3" id="KW-0645">Protease</keyword>
<dbReference type="PANTHER" id="PTHR43808">
    <property type="entry name" value="ACETYLORNITHINE DEACETYLASE"/>
    <property type="match status" value="1"/>
</dbReference>
<dbReference type="Proteomes" id="UP000051783">
    <property type="component" value="Unassembled WGS sequence"/>
</dbReference>
<organism evidence="9 10">
    <name type="scientific">Lactiplantibacillus xiangfangensis</name>
    <dbReference type="NCBI Taxonomy" id="942150"/>
    <lineage>
        <taxon>Bacteria</taxon>
        <taxon>Bacillati</taxon>
        <taxon>Bacillota</taxon>
        <taxon>Bacilli</taxon>
        <taxon>Lactobacillales</taxon>
        <taxon>Lactobacillaceae</taxon>
        <taxon>Lactiplantibacillus</taxon>
    </lineage>
</organism>
<keyword evidence="6" id="KW-0862">Zinc</keyword>
<dbReference type="InterPro" id="IPR010964">
    <property type="entry name" value="M20A_pepV-rel"/>
</dbReference>
<keyword evidence="8" id="KW-0482">Metalloprotease</keyword>
<dbReference type="GO" id="GO:0008237">
    <property type="term" value="F:metallopeptidase activity"/>
    <property type="evidence" value="ECO:0007669"/>
    <property type="project" value="UniProtKB-KW"/>
</dbReference>
<proteinExistence type="inferred from homology"/>
<dbReference type="InterPro" id="IPR002933">
    <property type="entry name" value="Peptidase_M20"/>
</dbReference>
<keyword evidence="5" id="KW-0378">Hydrolase</keyword>
<dbReference type="GO" id="GO:0006526">
    <property type="term" value="P:L-arginine biosynthetic process"/>
    <property type="evidence" value="ECO:0007669"/>
    <property type="project" value="TreeGrafter"/>
</dbReference>
<evidence type="ECO:0008006" key="11">
    <source>
        <dbReference type="Google" id="ProtNLM"/>
    </source>
</evidence>